<proteinExistence type="predicted"/>
<evidence type="ECO:0000313" key="2">
    <source>
        <dbReference type="EMBL" id="SVA63898.1"/>
    </source>
</evidence>
<dbReference type="GO" id="GO:0003871">
    <property type="term" value="F:5-methyltetrahydropteroyltriglutamate-homocysteine S-methyltransferase activity"/>
    <property type="evidence" value="ECO:0007669"/>
    <property type="project" value="InterPro"/>
</dbReference>
<reference evidence="2" key="1">
    <citation type="submission" date="2018-05" db="EMBL/GenBank/DDBJ databases">
        <authorList>
            <person name="Lanie J.A."/>
            <person name="Ng W.-L."/>
            <person name="Kazmierczak K.M."/>
            <person name="Andrzejewski T.M."/>
            <person name="Davidsen T.M."/>
            <person name="Wayne K.J."/>
            <person name="Tettelin H."/>
            <person name="Glass J.I."/>
            <person name="Rusch D."/>
            <person name="Podicherti R."/>
            <person name="Tsui H.-C.T."/>
            <person name="Winkler M.E."/>
        </authorList>
    </citation>
    <scope>NUCLEOTIDE SEQUENCE</scope>
</reference>
<dbReference type="Pfam" id="PF01717">
    <property type="entry name" value="Meth_synt_2"/>
    <property type="match status" value="1"/>
</dbReference>
<protein>
    <recommendedName>
        <fullName evidence="1">Cobalamin-independent methionine synthase MetE C-terminal/archaeal domain-containing protein</fullName>
    </recommendedName>
</protein>
<dbReference type="EMBL" id="UINC01015115">
    <property type="protein sequence ID" value="SVA63898.1"/>
    <property type="molecule type" value="Genomic_DNA"/>
</dbReference>
<dbReference type="InterPro" id="IPR002629">
    <property type="entry name" value="Met_Synth_C/arc"/>
</dbReference>
<dbReference type="GO" id="GO:0008270">
    <property type="term" value="F:zinc ion binding"/>
    <property type="evidence" value="ECO:0007669"/>
    <property type="project" value="InterPro"/>
</dbReference>
<dbReference type="InterPro" id="IPR038071">
    <property type="entry name" value="UROD/MetE-like_sf"/>
</dbReference>
<dbReference type="SUPFAM" id="SSF51726">
    <property type="entry name" value="UROD/MetE-like"/>
    <property type="match status" value="1"/>
</dbReference>
<accession>A0A381XGP8</accession>
<organism evidence="2">
    <name type="scientific">marine metagenome</name>
    <dbReference type="NCBI Taxonomy" id="408172"/>
    <lineage>
        <taxon>unclassified sequences</taxon>
        <taxon>metagenomes</taxon>
        <taxon>ecological metagenomes</taxon>
    </lineage>
</organism>
<dbReference type="PANTHER" id="PTHR43844:SF2">
    <property type="entry name" value="SYNTHASE, VITAMIN-B12 INDEPENDENT, PUTATIVE (AFU_ORTHOLOGUE AFUA_3G12060)-RELATED"/>
    <property type="match status" value="1"/>
</dbReference>
<gene>
    <name evidence="2" type="ORF">METZ01_LOCUS116752</name>
</gene>
<dbReference type="PANTHER" id="PTHR43844">
    <property type="entry name" value="METHIONINE SYNTHASE"/>
    <property type="match status" value="1"/>
</dbReference>
<sequence>MTSSDPLTKKKTLPLFPTSIVGSMPRPDFVQDLFLLENRDGRNELDKRDNLDVAVRYIIALQEASGIDIISDGEWRRRSYIGVIADIANGFELTIRNGRHWTTVVDKLEVKQQGVIAEEAKFLAQNTNCDTKVCLPSPYLLGQRMWDQEKSRNAYPTRESFMYDLVPILRNELRLLKDAGATIAHFDDPHLCLFVDESIRATYQDPEAEMELCVELLNQIIADIEGIQIAIHLCRRNKGRDGWIGEGGYEPLLPYLARLDVDQYVMEFTIPVAGDVSILKAIPEDKMVGLGCVDCRSEHIDTPDEIVARVENALRYLAPQQIVLNPDCGFAPGNAADIPLDEAYQKLKNEARAAEILRDRYA</sequence>
<dbReference type="Gene3D" id="3.20.20.210">
    <property type="match status" value="1"/>
</dbReference>
<name>A0A381XGP8_9ZZZZ</name>
<dbReference type="CDD" id="cd03311">
    <property type="entry name" value="CIMS_C_terminal_like"/>
    <property type="match status" value="1"/>
</dbReference>
<evidence type="ECO:0000259" key="1">
    <source>
        <dbReference type="Pfam" id="PF01717"/>
    </source>
</evidence>
<feature type="domain" description="Cobalamin-independent methionine synthase MetE C-terminal/archaeal" evidence="1">
    <location>
        <begin position="16"/>
        <end position="355"/>
    </location>
</feature>
<dbReference type="GO" id="GO:0009086">
    <property type="term" value="P:methionine biosynthetic process"/>
    <property type="evidence" value="ECO:0007669"/>
    <property type="project" value="InterPro"/>
</dbReference>
<dbReference type="AlphaFoldDB" id="A0A381XGP8"/>